<organism evidence="1 2">
    <name type="scientific">Niabella soli DSM 19437</name>
    <dbReference type="NCBI Taxonomy" id="929713"/>
    <lineage>
        <taxon>Bacteria</taxon>
        <taxon>Pseudomonadati</taxon>
        <taxon>Bacteroidota</taxon>
        <taxon>Chitinophagia</taxon>
        <taxon>Chitinophagales</taxon>
        <taxon>Chitinophagaceae</taxon>
        <taxon>Niabella</taxon>
    </lineage>
</organism>
<name>W0F7X0_9BACT</name>
<evidence type="ECO:0000313" key="1">
    <source>
        <dbReference type="EMBL" id="AHF17554.1"/>
    </source>
</evidence>
<dbReference type="Proteomes" id="UP000003586">
    <property type="component" value="Chromosome"/>
</dbReference>
<reference evidence="1 2" key="1">
    <citation type="submission" date="2013-12" db="EMBL/GenBank/DDBJ databases">
        <authorList>
            <consortium name="DOE Joint Genome Institute"/>
            <person name="Eisen J."/>
            <person name="Huntemann M."/>
            <person name="Han J."/>
            <person name="Chen A."/>
            <person name="Kyrpides N."/>
            <person name="Mavromatis K."/>
            <person name="Markowitz V."/>
            <person name="Palaniappan K."/>
            <person name="Ivanova N."/>
            <person name="Schaumberg A."/>
            <person name="Pati A."/>
            <person name="Liolios K."/>
            <person name="Nordberg H.P."/>
            <person name="Cantor M.N."/>
            <person name="Hua S.X."/>
            <person name="Woyke T."/>
        </authorList>
    </citation>
    <scope>NUCLEOTIDE SEQUENCE [LARGE SCALE GENOMIC DNA]</scope>
    <source>
        <strain evidence="2">DSM 19437</strain>
    </source>
</reference>
<dbReference type="HOGENOM" id="CLU_3346370_0_0_10"/>
<dbReference type="AlphaFoldDB" id="W0F7X0"/>
<dbReference type="STRING" id="929713.NIASO_09755"/>
<sequence length="37" mass="4362">MHGIWPEFYTFNKNDPIEVLQQLRISAEMQSVRKTGP</sequence>
<keyword evidence="2" id="KW-1185">Reference proteome</keyword>
<dbReference type="KEGG" id="nso:NIASO_09755"/>
<proteinExistence type="predicted"/>
<accession>W0F7X0</accession>
<evidence type="ECO:0000313" key="2">
    <source>
        <dbReference type="Proteomes" id="UP000003586"/>
    </source>
</evidence>
<protein>
    <submittedName>
        <fullName evidence="1">Uncharacterized protein</fullName>
    </submittedName>
</protein>
<gene>
    <name evidence="1" type="ORF">NIASO_09755</name>
</gene>
<dbReference type="EMBL" id="CP007035">
    <property type="protein sequence ID" value="AHF17554.1"/>
    <property type="molecule type" value="Genomic_DNA"/>
</dbReference>